<evidence type="ECO:0000256" key="2">
    <source>
        <dbReference type="ARBA" id="ARBA00022692"/>
    </source>
</evidence>
<dbReference type="SUPFAM" id="SSF48403">
    <property type="entry name" value="Ankyrin repeat"/>
    <property type="match status" value="1"/>
</dbReference>
<dbReference type="KEGG" id="jre:108981790"/>
<evidence type="ECO:0000313" key="12">
    <source>
        <dbReference type="RefSeq" id="XP_035547939.1"/>
    </source>
</evidence>
<feature type="transmembrane region" description="Helical" evidence="8">
    <location>
        <begin position="502"/>
        <end position="526"/>
    </location>
</feature>
<name>A0A6P9EKM7_JUGRE</name>
<dbReference type="PROSITE" id="PS50088">
    <property type="entry name" value="ANK_REPEAT"/>
    <property type="match status" value="2"/>
</dbReference>
<evidence type="ECO:0000256" key="6">
    <source>
        <dbReference type="ARBA" id="ARBA00023136"/>
    </source>
</evidence>
<keyword evidence="5 7" id="KW-0040">ANK repeat</keyword>
<keyword evidence="10" id="KW-1185">Reference proteome</keyword>
<protein>
    <submittedName>
        <fullName evidence="11 12">Ankyrin repeat-containing protein NPR4-like isoform X1</fullName>
    </submittedName>
</protein>
<dbReference type="RefSeq" id="XP_035547941.1">
    <property type="nucleotide sequence ID" value="XM_035692048.1"/>
</dbReference>
<dbReference type="RefSeq" id="XP_035547938.1">
    <property type="nucleotide sequence ID" value="XM_035692045.1"/>
</dbReference>
<dbReference type="Pfam" id="PF12796">
    <property type="entry name" value="Ank_2"/>
    <property type="match status" value="2"/>
</dbReference>
<comment type="subcellular location">
    <subcellularLocation>
        <location evidence="1">Membrane</location>
        <topology evidence="1">Multi-pass membrane protein</topology>
    </subcellularLocation>
</comment>
<reference evidence="11 12" key="1">
    <citation type="submission" date="2025-04" db="UniProtKB">
        <authorList>
            <consortium name="RefSeq"/>
        </authorList>
    </citation>
    <scope>IDENTIFICATION</scope>
    <source>
        <tissue evidence="11 12">Leaves</tissue>
    </source>
</reference>
<proteinExistence type="predicted"/>
<evidence type="ECO:0000256" key="8">
    <source>
        <dbReference type="SAM" id="Phobius"/>
    </source>
</evidence>
<feature type="transmembrane region" description="Helical" evidence="8">
    <location>
        <begin position="547"/>
        <end position="569"/>
    </location>
</feature>
<dbReference type="PROSITE" id="PS50297">
    <property type="entry name" value="ANK_REP_REGION"/>
    <property type="match status" value="2"/>
</dbReference>
<evidence type="ECO:0000313" key="14">
    <source>
        <dbReference type="RefSeq" id="XP_035547941.1"/>
    </source>
</evidence>
<dbReference type="PANTHER" id="PTHR24186:SF36">
    <property type="entry name" value="SERINE_THREONINE-PROTEIN PHOSPHATASE 6 REGULATORY ANKYRIN REPEAT SUBUNIT A-LIKE"/>
    <property type="match status" value="1"/>
</dbReference>
<organism evidence="10 14">
    <name type="scientific">Juglans regia</name>
    <name type="common">English walnut</name>
    <dbReference type="NCBI Taxonomy" id="51240"/>
    <lineage>
        <taxon>Eukaryota</taxon>
        <taxon>Viridiplantae</taxon>
        <taxon>Streptophyta</taxon>
        <taxon>Embryophyta</taxon>
        <taxon>Tracheophyta</taxon>
        <taxon>Spermatophyta</taxon>
        <taxon>Magnoliopsida</taxon>
        <taxon>eudicotyledons</taxon>
        <taxon>Gunneridae</taxon>
        <taxon>Pentapetalae</taxon>
        <taxon>rosids</taxon>
        <taxon>fabids</taxon>
        <taxon>Fagales</taxon>
        <taxon>Juglandaceae</taxon>
        <taxon>Juglans</taxon>
    </lineage>
</organism>
<sequence length="758" mass="84447">MIFSCLVPVQKHFHGCQEASSGFFGVLICCFALRPPQLLIPTVQHTKAIIAMDPKIYNAAAQGNLEALEHDISDPLDGFLTVNQSTILHICILSILVEEKFPATGGTDPVSAARFVEDVLNRCPSLLLKANAEGDTPLHVAARYGHASIVEVLIKHKKSQHQDLESGVQVDQATTEMIGKQNNKRDTALHEAVRYNYIEVVKQLLTVVDPEFPFGANAAGETPLYLAAKGRFPDLVSEIINKFMSPAYDGPLGETALHAAAFWDDEGMTQNILERYGGDLCKQADQKGWTPLHMAAYKNNIEPTKLLLKSDVEVAYVKDAEGRTALHIAAYCNNSLVTEVIISMCPDCGEVVDNEGRNALHLAVMMTKLRPDVALMIQDNSPLRNLLNQKDNDGNTPLHLYCKSDGYHKRVLTSPRVDKMVFNKENQTAYQILRSKNFQTGDDLKKMKNIFEEREDYRFFNNGRVLEVGYADNNMEELKGEDVKLKQEREKLMEEEGKAAQVHLVAAVLITTVTFAAGINMPGGFIGGDDHPHPGSAVLEQSVAFKVFIITNALALMLSCSAVFIHLFIPLMPSEDLFKTRTRFLQLAFWFLLSSMAPMVLAFVTACRGAIIAMDPKIYKAAAKGNLEVLEHDISHPLDGFLTVNQNTILHICILSILVEEEFLAIGGTDPALAAKFVKDVLDNNGNTPLHHYSKSFWYHERVLNSPRVDKMVFNKKNQNAYQMILTSKSFPTDDDDDKKKMRAFVEREDNGLFQVHD</sequence>
<evidence type="ECO:0000313" key="10">
    <source>
        <dbReference type="Proteomes" id="UP000235220"/>
    </source>
</evidence>
<dbReference type="Proteomes" id="UP000235220">
    <property type="component" value="Chromosome 7"/>
</dbReference>
<dbReference type="OrthoDB" id="10040922at2759"/>
<gene>
    <name evidence="11 12 13 14" type="primary">LOC108981790</name>
</gene>
<evidence type="ECO:0000313" key="13">
    <source>
        <dbReference type="RefSeq" id="XP_035547940.1"/>
    </source>
</evidence>
<feature type="domain" description="PGG" evidence="9">
    <location>
        <begin position="496"/>
        <end position="606"/>
    </location>
</feature>
<evidence type="ECO:0000256" key="3">
    <source>
        <dbReference type="ARBA" id="ARBA00022737"/>
    </source>
</evidence>
<dbReference type="PANTHER" id="PTHR24186">
    <property type="entry name" value="PROTEIN PHOSPHATASE 1 REGULATORY SUBUNIT"/>
    <property type="match status" value="1"/>
</dbReference>
<dbReference type="RefSeq" id="XP_035547940.1">
    <property type="nucleotide sequence ID" value="XM_035692047.1"/>
</dbReference>
<dbReference type="Gene3D" id="1.25.40.20">
    <property type="entry name" value="Ankyrin repeat-containing domain"/>
    <property type="match status" value="2"/>
</dbReference>
<dbReference type="RefSeq" id="XP_035547939.1">
    <property type="nucleotide sequence ID" value="XM_035692046.1"/>
</dbReference>
<dbReference type="InterPro" id="IPR002110">
    <property type="entry name" value="Ankyrin_rpt"/>
</dbReference>
<evidence type="ECO:0000256" key="5">
    <source>
        <dbReference type="ARBA" id="ARBA00023043"/>
    </source>
</evidence>
<dbReference type="GO" id="GO:0005886">
    <property type="term" value="C:plasma membrane"/>
    <property type="evidence" value="ECO:0000318"/>
    <property type="project" value="GO_Central"/>
</dbReference>
<keyword evidence="2 8" id="KW-0812">Transmembrane</keyword>
<feature type="repeat" description="ANK" evidence="7">
    <location>
        <begin position="287"/>
        <end position="319"/>
    </location>
</feature>
<accession>A0A6P9EKM7</accession>
<evidence type="ECO:0000313" key="11">
    <source>
        <dbReference type="RefSeq" id="XP_035547938.1"/>
    </source>
</evidence>
<dbReference type="AlphaFoldDB" id="A0A6P9EKM7"/>
<dbReference type="SMART" id="SM00248">
    <property type="entry name" value="ANK"/>
    <property type="match status" value="9"/>
</dbReference>
<dbReference type="InterPro" id="IPR036770">
    <property type="entry name" value="Ankyrin_rpt-contain_sf"/>
</dbReference>
<dbReference type="InterPro" id="IPR026961">
    <property type="entry name" value="PGG_dom"/>
</dbReference>
<feature type="repeat" description="ANK" evidence="7">
    <location>
        <begin position="133"/>
        <end position="156"/>
    </location>
</feature>
<feature type="transmembrane region" description="Helical" evidence="8">
    <location>
        <begin position="589"/>
        <end position="611"/>
    </location>
</feature>
<evidence type="ECO:0000256" key="4">
    <source>
        <dbReference type="ARBA" id="ARBA00022989"/>
    </source>
</evidence>
<evidence type="ECO:0000256" key="1">
    <source>
        <dbReference type="ARBA" id="ARBA00004141"/>
    </source>
</evidence>
<evidence type="ECO:0000259" key="9">
    <source>
        <dbReference type="Pfam" id="PF13962"/>
    </source>
</evidence>
<evidence type="ECO:0000256" key="7">
    <source>
        <dbReference type="PROSITE-ProRule" id="PRU00023"/>
    </source>
</evidence>
<dbReference type="Pfam" id="PF13962">
    <property type="entry name" value="PGG"/>
    <property type="match status" value="1"/>
</dbReference>
<keyword evidence="4 8" id="KW-1133">Transmembrane helix</keyword>
<keyword evidence="6 8" id="KW-0472">Membrane</keyword>
<keyword evidence="3" id="KW-0677">Repeat</keyword>
<dbReference type="GeneID" id="108981790"/>